<evidence type="ECO:0000313" key="3">
    <source>
        <dbReference type="Proteomes" id="UP001597118"/>
    </source>
</evidence>
<dbReference type="InterPro" id="IPR011042">
    <property type="entry name" value="6-blade_b-propeller_TolB-like"/>
</dbReference>
<dbReference type="EMBL" id="JBHUDG010000005">
    <property type="protein sequence ID" value="MFD1629528.1"/>
    <property type="molecule type" value="Genomic_DNA"/>
</dbReference>
<dbReference type="GO" id="GO:0005524">
    <property type="term" value="F:ATP binding"/>
    <property type="evidence" value="ECO:0007669"/>
    <property type="project" value="UniProtKB-KW"/>
</dbReference>
<keyword evidence="2" id="KW-0547">Nucleotide-binding</keyword>
<protein>
    <submittedName>
        <fullName evidence="2">ATP-binding protein</fullName>
    </submittedName>
</protein>
<keyword evidence="3" id="KW-1185">Reference proteome</keyword>
<evidence type="ECO:0000256" key="1">
    <source>
        <dbReference type="SAM" id="SignalP"/>
    </source>
</evidence>
<dbReference type="SUPFAM" id="SSF63829">
    <property type="entry name" value="Calcium-dependent phosphotriesterase"/>
    <property type="match status" value="1"/>
</dbReference>
<keyword evidence="1" id="KW-0732">Signal</keyword>
<organism evidence="2 3">
    <name type="scientific">Pseudopedobacter beijingensis</name>
    <dbReference type="NCBI Taxonomy" id="1207056"/>
    <lineage>
        <taxon>Bacteria</taxon>
        <taxon>Pseudomonadati</taxon>
        <taxon>Bacteroidota</taxon>
        <taxon>Sphingobacteriia</taxon>
        <taxon>Sphingobacteriales</taxon>
        <taxon>Sphingobacteriaceae</taxon>
        <taxon>Pseudopedobacter</taxon>
    </lineage>
</organism>
<feature type="signal peptide" evidence="1">
    <location>
        <begin position="1"/>
        <end position="22"/>
    </location>
</feature>
<feature type="chain" id="PRO_5046243782" evidence="1">
    <location>
        <begin position="23"/>
        <end position="276"/>
    </location>
</feature>
<sequence length="276" mass="30261">MEFKKTLLSTAFGLITVFSANAQHSLEKVWETKETIPVPESVLIHEKTKTLYVSLIDGEGNVKDGIGGVGQLNMDGSVKNLNWITGLNAPKGLGMYKDKMYVADLDVVVVIDINKGKVLEKLEVPDAIFLNDITVDSKGTVYVSDTRKGFIYKIIGNKVELYMEKVKSANGLKAIGTDLYVLAGPELWKINANKEITVIAKGFEKGGDGIEPVGNGDFLVTCWPGIIYYVKADGTFEKMLDVQGKMNTADLAYDAKSKMLYVPTFNAKSVVAYKLK</sequence>
<evidence type="ECO:0000313" key="2">
    <source>
        <dbReference type="EMBL" id="MFD1629528.1"/>
    </source>
</evidence>
<dbReference type="Proteomes" id="UP001597118">
    <property type="component" value="Unassembled WGS sequence"/>
</dbReference>
<proteinExistence type="predicted"/>
<dbReference type="RefSeq" id="WP_379661909.1">
    <property type="nucleotide sequence ID" value="NZ_JBHUDG010000005.1"/>
</dbReference>
<name>A0ABW4IBB6_9SPHI</name>
<gene>
    <name evidence="2" type="ORF">ACFSAH_06545</name>
</gene>
<comment type="caution">
    <text evidence="2">The sequence shown here is derived from an EMBL/GenBank/DDBJ whole genome shotgun (WGS) entry which is preliminary data.</text>
</comment>
<dbReference type="Gene3D" id="2.120.10.30">
    <property type="entry name" value="TolB, C-terminal domain"/>
    <property type="match status" value="1"/>
</dbReference>
<keyword evidence="2" id="KW-0067">ATP-binding</keyword>
<accession>A0ABW4IBB6</accession>
<reference evidence="3" key="1">
    <citation type="journal article" date="2019" name="Int. J. Syst. Evol. Microbiol.">
        <title>The Global Catalogue of Microorganisms (GCM) 10K type strain sequencing project: providing services to taxonomists for standard genome sequencing and annotation.</title>
        <authorList>
            <consortium name="The Broad Institute Genomics Platform"/>
            <consortium name="The Broad Institute Genome Sequencing Center for Infectious Disease"/>
            <person name="Wu L."/>
            <person name="Ma J."/>
        </authorList>
    </citation>
    <scope>NUCLEOTIDE SEQUENCE [LARGE SCALE GENOMIC DNA]</scope>
    <source>
        <strain evidence="3">CCUG 53762</strain>
    </source>
</reference>